<proteinExistence type="predicted"/>
<sequence length="74" mass="8553">MILTVEHDEKQEKIEIFCEKEVIELFLKKLTFLVNNGGHVHLMTPSWAANELKEDKQGTNTVLINHLKVVLKPE</sequence>
<evidence type="ECO:0000313" key="2">
    <source>
        <dbReference type="Proteomes" id="UP000183997"/>
    </source>
</evidence>
<evidence type="ECO:0000313" key="1">
    <source>
        <dbReference type="EMBL" id="SHL04383.1"/>
    </source>
</evidence>
<name>A0A1M6XEP5_9FIRM</name>
<reference evidence="2" key="1">
    <citation type="submission" date="2016-11" db="EMBL/GenBank/DDBJ databases">
        <authorList>
            <person name="Varghese N."/>
            <person name="Submissions S."/>
        </authorList>
    </citation>
    <scope>NUCLEOTIDE SEQUENCE [LARGE SCALE GENOMIC DNA]</scope>
    <source>
        <strain evidence="2">DSM 10349</strain>
    </source>
</reference>
<organism evidence="1 2">
    <name type="scientific">Desulforamulus aeronauticus DSM 10349</name>
    <dbReference type="NCBI Taxonomy" id="1121421"/>
    <lineage>
        <taxon>Bacteria</taxon>
        <taxon>Bacillati</taxon>
        <taxon>Bacillota</taxon>
        <taxon>Clostridia</taxon>
        <taxon>Eubacteriales</taxon>
        <taxon>Peptococcaceae</taxon>
        <taxon>Desulforamulus</taxon>
    </lineage>
</organism>
<accession>A0A1M6XEP5</accession>
<dbReference type="RefSeq" id="WP_072917842.1">
    <property type="nucleotide sequence ID" value="NZ_FRAR01000045.1"/>
</dbReference>
<dbReference type="Proteomes" id="UP000183997">
    <property type="component" value="Unassembled WGS sequence"/>
</dbReference>
<dbReference type="AlphaFoldDB" id="A0A1M6XEP5"/>
<gene>
    <name evidence="1" type="ORF">SAMN02745123_04006</name>
</gene>
<keyword evidence="2" id="KW-1185">Reference proteome</keyword>
<protein>
    <submittedName>
        <fullName evidence="1">Immunity protein 32</fullName>
    </submittedName>
</protein>
<dbReference type="EMBL" id="FRAR01000045">
    <property type="protein sequence ID" value="SHL04383.1"/>
    <property type="molecule type" value="Genomic_DNA"/>
</dbReference>
<dbReference type="OrthoDB" id="3035695at2"/>
<dbReference type="STRING" id="1121421.SAMN02745123_04006"/>